<evidence type="ECO:0000313" key="11">
    <source>
        <dbReference type="Proteomes" id="UP001054889"/>
    </source>
</evidence>
<sequence>MSSSLPLAMASRRFQSPLVTFVLLLAGAAVVVVSQEVRQSGTNFTCSTQGNYTTDSQYQVNLYELLIDLRKGATATRSFDNRTVGEGTEDMIFGLTMCYADRTWTDCNKCLVDGVSSAGVRQACADSREAKFCYDACFLRYSDLSFFAVADLGISHYVFMNSYVSDMESMNAGRWSLMTGLVPEAASSPLRFANNSKVYTDSQGNTQVIYGLAQCTRDLNASECTRCLNKFVAELSSSRPNNTYGTVKGYSCYVAYQVGMDLGITIPPDVVTMPPAPTSSSVTPQPSGRPGRPSAALVAGLIVSSLVFVICTSILVCFLLRRRRQKARDLQLYMFDDEPPEEEFEQGAGPRRFHYSELAVATSFFSEDKKLGEGGFGSVYHGYLRDMDLHVAVKRVSKSSKQGRLEYISEVKIISRLRHRNLVQLIGWCHGGGELLLVYELMPNGSLDAHIHNQNNVMSWTLRGRILDAADPRLNGEFDSEEMERVMVTALWCAYPDRTMRPSIRQVVNVLRFEAPLPILPTEMPVAMFMPPVYGFTSGSVVVTGSTSSSSAGTTRSTSIVAEASTLWT</sequence>
<dbReference type="PANTHER" id="PTHR27007">
    <property type="match status" value="1"/>
</dbReference>
<evidence type="ECO:0000256" key="6">
    <source>
        <dbReference type="SAM" id="Phobius"/>
    </source>
</evidence>
<dbReference type="PROSITE" id="PS51473">
    <property type="entry name" value="GNK2"/>
    <property type="match status" value="2"/>
</dbReference>
<keyword evidence="6" id="KW-0472">Membrane</keyword>
<dbReference type="AlphaFoldDB" id="A0AAV5CC57"/>
<evidence type="ECO:0000256" key="7">
    <source>
        <dbReference type="SAM" id="SignalP"/>
    </source>
</evidence>
<keyword evidence="6" id="KW-1133">Transmembrane helix</keyword>
<dbReference type="Gene3D" id="1.10.510.10">
    <property type="entry name" value="Transferase(Phosphotransferase) domain 1"/>
    <property type="match status" value="1"/>
</dbReference>
<organism evidence="10 11">
    <name type="scientific">Eleusine coracana subsp. coracana</name>
    <dbReference type="NCBI Taxonomy" id="191504"/>
    <lineage>
        <taxon>Eukaryota</taxon>
        <taxon>Viridiplantae</taxon>
        <taxon>Streptophyta</taxon>
        <taxon>Embryophyta</taxon>
        <taxon>Tracheophyta</taxon>
        <taxon>Spermatophyta</taxon>
        <taxon>Magnoliopsida</taxon>
        <taxon>Liliopsida</taxon>
        <taxon>Poales</taxon>
        <taxon>Poaceae</taxon>
        <taxon>PACMAD clade</taxon>
        <taxon>Chloridoideae</taxon>
        <taxon>Cynodonteae</taxon>
        <taxon>Eleusininae</taxon>
        <taxon>Eleusine</taxon>
    </lineage>
</organism>
<dbReference type="Gene3D" id="3.30.430.20">
    <property type="entry name" value="Gnk2 domain, C-X8-C-X2-C motif"/>
    <property type="match status" value="2"/>
</dbReference>
<dbReference type="SUPFAM" id="SSF56112">
    <property type="entry name" value="Protein kinase-like (PK-like)"/>
    <property type="match status" value="1"/>
</dbReference>
<dbReference type="InterPro" id="IPR050528">
    <property type="entry name" value="L-type_Lectin-RKs"/>
</dbReference>
<dbReference type="Proteomes" id="UP001054889">
    <property type="component" value="Unassembled WGS sequence"/>
</dbReference>
<protein>
    <submittedName>
        <fullName evidence="10">Uncharacterized protein</fullName>
    </submittedName>
</protein>
<dbReference type="FunFam" id="3.30.430.20:FF:000016">
    <property type="entry name" value="Cysteine-rich receptor-like protein kinase 10"/>
    <property type="match status" value="1"/>
</dbReference>
<dbReference type="GO" id="GO:0051707">
    <property type="term" value="P:response to other organism"/>
    <property type="evidence" value="ECO:0007669"/>
    <property type="project" value="UniProtKB-ARBA"/>
</dbReference>
<dbReference type="GO" id="GO:0005524">
    <property type="term" value="F:ATP binding"/>
    <property type="evidence" value="ECO:0007669"/>
    <property type="project" value="UniProtKB-UniRule"/>
</dbReference>
<dbReference type="InterPro" id="IPR038408">
    <property type="entry name" value="GNK2_sf"/>
</dbReference>
<keyword evidence="1 7" id="KW-0732">Signal</keyword>
<dbReference type="InterPro" id="IPR017441">
    <property type="entry name" value="Protein_kinase_ATP_BS"/>
</dbReference>
<dbReference type="PROSITE" id="PS00107">
    <property type="entry name" value="PROTEIN_KINASE_ATP"/>
    <property type="match status" value="1"/>
</dbReference>
<feature type="domain" description="Protein kinase" evidence="8">
    <location>
        <begin position="365"/>
        <end position="569"/>
    </location>
</feature>
<dbReference type="GO" id="GO:0004672">
    <property type="term" value="F:protein kinase activity"/>
    <property type="evidence" value="ECO:0007669"/>
    <property type="project" value="InterPro"/>
</dbReference>
<evidence type="ECO:0000259" key="8">
    <source>
        <dbReference type="PROSITE" id="PS50011"/>
    </source>
</evidence>
<dbReference type="InterPro" id="IPR000719">
    <property type="entry name" value="Prot_kinase_dom"/>
</dbReference>
<evidence type="ECO:0000256" key="5">
    <source>
        <dbReference type="PROSITE-ProRule" id="PRU10141"/>
    </source>
</evidence>
<keyword evidence="11" id="KW-1185">Reference proteome</keyword>
<keyword evidence="2" id="KW-0677">Repeat</keyword>
<feature type="transmembrane region" description="Helical" evidence="6">
    <location>
        <begin position="295"/>
        <end position="320"/>
    </location>
</feature>
<dbReference type="Pfam" id="PF01657">
    <property type="entry name" value="Stress-antifung"/>
    <property type="match status" value="2"/>
</dbReference>
<dbReference type="CDD" id="cd23509">
    <property type="entry name" value="Gnk2-like"/>
    <property type="match status" value="2"/>
</dbReference>
<dbReference type="InterPro" id="IPR011009">
    <property type="entry name" value="Kinase-like_dom_sf"/>
</dbReference>
<name>A0AAV5CC57_ELECO</name>
<keyword evidence="3 5" id="KW-0547">Nucleotide-binding</keyword>
<feature type="binding site" evidence="5">
    <location>
        <position position="394"/>
    </location>
    <ligand>
        <name>ATP</name>
        <dbReference type="ChEBI" id="CHEBI:30616"/>
    </ligand>
</feature>
<reference evidence="10" key="2">
    <citation type="submission" date="2021-12" db="EMBL/GenBank/DDBJ databases">
        <title>Resequencing data analysis of finger millet.</title>
        <authorList>
            <person name="Hatakeyama M."/>
            <person name="Aluri S."/>
            <person name="Balachadran M.T."/>
            <person name="Sivarajan S.R."/>
            <person name="Poveda L."/>
            <person name="Shimizu-Inatsugi R."/>
            <person name="Schlapbach R."/>
            <person name="Sreeman S.M."/>
            <person name="Shimizu K.K."/>
        </authorList>
    </citation>
    <scope>NUCLEOTIDE SEQUENCE</scope>
</reference>
<evidence type="ECO:0000313" key="10">
    <source>
        <dbReference type="EMBL" id="GJM95712.1"/>
    </source>
</evidence>
<proteinExistence type="predicted"/>
<feature type="signal peptide" evidence="7">
    <location>
        <begin position="1"/>
        <end position="34"/>
    </location>
</feature>
<evidence type="ECO:0000259" key="9">
    <source>
        <dbReference type="PROSITE" id="PS51473"/>
    </source>
</evidence>
<dbReference type="InterPro" id="IPR001245">
    <property type="entry name" value="Ser-Thr/Tyr_kinase_cat_dom"/>
</dbReference>
<dbReference type="FunFam" id="3.30.200.20:FF:000168">
    <property type="entry name" value="L-type lectin-domain containing receptor kinase IX.1"/>
    <property type="match status" value="1"/>
</dbReference>
<dbReference type="EMBL" id="BQKI01000005">
    <property type="protein sequence ID" value="GJM95712.1"/>
    <property type="molecule type" value="Genomic_DNA"/>
</dbReference>
<accession>A0AAV5CC57</accession>
<gene>
    <name evidence="10" type="primary">ga12489</name>
    <name evidence="10" type="ORF">PR202_ga12489</name>
</gene>
<comment type="caution">
    <text evidence="10">The sequence shown here is derived from an EMBL/GenBank/DDBJ whole genome shotgun (WGS) entry which is preliminary data.</text>
</comment>
<dbReference type="Pfam" id="PF07714">
    <property type="entry name" value="PK_Tyr_Ser-Thr"/>
    <property type="match status" value="1"/>
</dbReference>
<feature type="domain" description="Gnk2-homologous" evidence="9">
    <location>
        <begin position="40"/>
        <end position="146"/>
    </location>
</feature>
<evidence type="ECO:0000256" key="2">
    <source>
        <dbReference type="ARBA" id="ARBA00022737"/>
    </source>
</evidence>
<evidence type="ECO:0000256" key="3">
    <source>
        <dbReference type="ARBA" id="ARBA00022741"/>
    </source>
</evidence>
<feature type="chain" id="PRO_5044000041" evidence="7">
    <location>
        <begin position="35"/>
        <end position="569"/>
    </location>
</feature>
<dbReference type="InterPro" id="IPR002902">
    <property type="entry name" value="GNK2"/>
</dbReference>
<evidence type="ECO:0000256" key="1">
    <source>
        <dbReference type="ARBA" id="ARBA00022729"/>
    </source>
</evidence>
<dbReference type="Gene3D" id="3.30.200.20">
    <property type="entry name" value="Phosphorylase Kinase, domain 1"/>
    <property type="match status" value="1"/>
</dbReference>
<reference evidence="10" key="1">
    <citation type="journal article" date="2018" name="DNA Res.">
        <title>Multiple hybrid de novo genome assembly of finger millet, an orphan allotetraploid crop.</title>
        <authorList>
            <person name="Hatakeyama M."/>
            <person name="Aluri S."/>
            <person name="Balachadran M.T."/>
            <person name="Sivarajan S.R."/>
            <person name="Patrignani A."/>
            <person name="Gruter S."/>
            <person name="Poveda L."/>
            <person name="Shimizu-Inatsugi R."/>
            <person name="Baeten J."/>
            <person name="Francoijs K.J."/>
            <person name="Nataraja K.N."/>
            <person name="Reddy Y.A.N."/>
            <person name="Phadnis S."/>
            <person name="Ravikumar R.L."/>
            <person name="Schlapbach R."/>
            <person name="Sreeman S.M."/>
            <person name="Shimizu K.K."/>
        </authorList>
    </citation>
    <scope>NUCLEOTIDE SEQUENCE</scope>
</reference>
<keyword evidence="4 5" id="KW-0067">ATP-binding</keyword>
<feature type="domain" description="Gnk2-homologous" evidence="9">
    <location>
        <begin position="152"/>
        <end position="261"/>
    </location>
</feature>
<dbReference type="PROSITE" id="PS50011">
    <property type="entry name" value="PROTEIN_KINASE_DOM"/>
    <property type="match status" value="1"/>
</dbReference>
<keyword evidence="6" id="KW-0812">Transmembrane</keyword>
<evidence type="ECO:0000256" key="4">
    <source>
        <dbReference type="ARBA" id="ARBA00022840"/>
    </source>
</evidence>